<organism evidence="3">
    <name type="scientific">Rhizophagus irregularis (strain DAOM 181602 / DAOM 197198 / MUCL 43194)</name>
    <name type="common">Arbuscular mycorrhizal fungus</name>
    <name type="synonym">Glomus intraradices</name>
    <dbReference type="NCBI Taxonomy" id="747089"/>
    <lineage>
        <taxon>Eukaryota</taxon>
        <taxon>Fungi</taxon>
        <taxon>Fungi incertae sedis</taxon>
        <taxon>Mucoromycota</taxon>
        <taxon>Glomeromycotina</taxon>
        <taxon>Glomeromycetes</taxon>
        <taxon>Glomerales</taxon>
        <taxon>Glomeraceae</taxon>
        <taxon>Rhizophagus</taxon>
    </lineage>
</organism>
<dbReference type="InterPro" id="IPR011009">
    <property type="entry name" value="Kinase-like_dom_sf"/>
</dbReference>
<dbReference type="Pfam" id="PF07714">
    <property type="entry name" value="PK_Tyr_Ser-Thr"/>
    <property type="match status" value="1"/>
</dbReference>
<dbReference type="InterPro" id="IPR000719">
    <property type="entry name" value="Prot_kinase_dom"/>
</dbReference>
<evidence type="ECO:0000259" key="2">
    <source>
        <dbReference type="PROSITE" id="PS50011"/>
    </source>
</evidence>
<name>U9UV53_RHIID</name>
<dbReference type="PANTHER" id="PTHR44329">
    <property type="entry name" value="SERINE/THREONINE-PROTEIN KINASE TNNI3K-RELATED"/>
    <property type="match status" value="1"/>
</dbReference>
<evidence type="ECO:0000313" key="4">
    <source>
        <dbReference type="EMBL" id="POG80805.1"/>
    </source>
</evidence>
<dbReference type="InterPro" id="IPR017441">
    <property type="entry name" value="Protein_kinase_ATP_BS"/>
</dbReference>
<feature type="binding site" evidence="1">
    <location>
        <position position="64"/>
    </location>
    <ligand>
        <name>ATP</name>
        <dbReference type="ChEBI" id="CHEBI:30616"/>
    </ligand>
</feature>
<dbReference type="PROSITE" id="PS50011">
    <property type="entry name" value="PROTEIN_KINASE_DOM"/>
    <property type="match status" value="1"/>
</dbReference>
<dbReference type="SUPFAM" id="SSF56112">
    <property type="entry name" value="Protein kinase-like (PK-like)"/>
    <property type="match status" value="1"/>
</dbReference>
<dbReference type="GO" id="GO:0005524">
    <property type="term" value="F:ATP binding"/>
    <property type="evidence" value="ECO:0007669"/>
    <property type="project" value="UniProtKB-UniRule"/>
</dbReference>
<proteinExistence type="predicted"/>
<dbReference type="InterPro" id="IPR001245">
    <property type="entry name" value="Ser-Thr/Tyr_kinase_cat_dom"/>
</dbReference>
<dbReference type="PRINTS" id="PR00109">
    <property type="entry name" value="TYRKINASE"/>
</dbReference>
<keyword evidence="5" id="KW-1185">Reference proteome</keyword>
<dbReference type="Gene3D" id="1.10.510.10">
    <property type="entry name" value="Transferase(Phosphotransferase) domain 1"/>
    <property type="match status" value="1"/>
</dbReference>
<dbReference type="STRING" id="747089.U9UV53"/>
<keyword evidence="1" id="KW-0547">Nucleotide-binding</keyword>
<dbReference type="GO" id="GO:0004674">
    <property type="term" value="F:protein serine/threonine kinase activity"/>
    <property type="evidence" value="ECO:0007669"/>
    <property type="project" value="TreeGrafter"/>
</dbReference>
<dbReference type="Proteomes" id="UP000018888">
    <property type="component" value="Unassembled WGS sequence"/>
</dbReference>
<feature type="domain" description="Protein kinase" evidence="2">
    <location>
        <begin position="35"/>
        <end position="299"/>
    </location>
</feature>
<dbReference type="HOGENOM" id="CLU_000288_7_0_1"/>
<dbReference type="VEuPathDB" id="FungiDB:RhiirFUN_005079"/>
<gene>
    <name evidence="4" type="ORF">GLOIN_2v1868722</name>
    <name evidence="3" type="ORF">GLOINDRAFT_15294</name>
</gene>
<reference evidence="4 5" key="3">
    <citation type="journal article" date="2018" name="New Phytol.">
        <title>High intraspecific genome diversity in the model arbuscular mycorrhizal symbiont Rhizophagus irregularis.</title>
        <authorList>
            <person name="Chen E.C.H."/>
            <person name="Morin E."/>
            <person name="Beaudet D."/>
            <person name="Noel J."/>
            <person name="Yildirir G."/>
            <person name="Ndikumana S."/>
            <person name="Charron P."/>
            <person name="St-Onge C."/>
            <person name="Giorgi J."/>
            <person name="Kruger M."/>
            <person name="Marton T."/>
            <person name="Ropars J."/>
            <person name="Grigoriev I.V."/>
            <person name="Hainaut M."/>
            <person name="Henrissat B."/>
            <person name="Roux C."/>
            <person name="Martin F."/>
            <person name="Corradi N."/>
        </authorList>
    </citation>
    <scope>NUCLEOTIDE SEQUENCE [LARGE SCALE GENOMIC DNA]</scope>
    <source>
        <strain evidence="5">DAOM 181602 / DAOM 197198 / MUCL 43194</strain>
        <strain evidence="4">DAOM 197198</strain>
    </source>
</reference>
<evidence type="ECO:0000313" key="5">
    <source>
        <dbReference type="Proteomes" id="UP000018888"/>
    </source>
</evidence>
<protein>
    <submittedName>
        <fullName evidence="4">Kinase-like domain-containing protein</fullName>
    </submittedName>
</protein>
<reference evidence="4 5" key="1">
    <citation type="journal article" date="2013" name="Proc. Natl. Acad. Sci. U.S.A.">
        <title>Genome of an arbuscular mycorrhizal fungus provides insight into the oldest plant symbiosis.</title>
        <authorList>
            <person name="Tisserant E."/>
            <person name="Malbreil M."/>
            <person name="Kuo A."/>
            <person name="Kohler A."/>
            <person name="Symeonidi A."/>
            <person name="Balestrini R."/>
            <person name="Charron P."/>
            <person name="Duensing N."/>
            <person name="Frei Dit Frey N."/>
            <person name="Gianinazzi-Pearson V."/>
            <person name="Gilbert L.B."/>
            <person name="Handa Y."/>
            <person name="Herr J.R."/>
            <person name="Hijri M."/>
            <person name="Koul R."/>
            <person name="Kawaguchi M."/>
            <person name="Krajinski F."/>
            <person name="Lammers P.J."/>
            <person name="Masclaux F.G."/>
            <person name="Murat C."/>
            <person name="Morin E."/>
            <person name="Ndikumana S."/>
            <person name="Pagni M."/>
            <person name="Petitpierre D."/>
            <person name="Requena N."/>
            <person name="Rosikiewicz P."/>
            <person name="Riley R."/>
            <person name="Saito K."/>
            <person name="San Clemente H."/>
            <person name="Shapiro H."/>
            <person name="van Tuinen D."/>
            <person name="Becard G."/>
            <person name="Bonfante P."/>
            <person name="Paszkowski U."/>
            <person name="Shachar-Hill Y.Y."/>
            <person name="Tuskan G.A."/>
            <person name="Young P.W."/>
            <person name="Sanders I.R."/>
            <person name="Henrissat B."/>
            <person name="Rensing S.A."/>
            <person name="Grigoriev I.V."/>
            <person name="Corradi N."/>
            <person name="Roux C."/>
            <person name="Martin F."/>
        </authorList>
    </citation>
    <scope>NUCLEOTIDE SEQUENCE [LARGE SCALE GENOMIC DNA]</scope>
    <source>
        <strain evidence="5">DAOM 181602 / DAOM 197198 / MUCL 43194</strain>
        <strain evidence="4">DAOM 197198</strain>
    </source>
</reference>
<evidence type="ECO:0000313" key="3">
    <source>
        <dbReference type="EMBL" id="ESA23582.1"/>
    </source>
</evidence>
<keyword evidence="4" id="KW-0418">Kinase</keyword>
<reference evidence="3" key="2">
    <citation type="submission" date="2013-07" db="EMBL/GenBank/DDBJ databases">
        <title>The genome of an arbuscular mycorrhizal fungus provides insights into the evolution of the oldest plant symbiosis.</title>
        <authorList>
            <consortium name="DOE Joint Genome Institute"/>
            <person name="Tisserant E."/>
            <person name="Malbreil M."/>
            <person name="Kuo A."/>
            <person name="Kohler A."/>
            <person name="Symeonidi A."/>
            <person name="Balestrini R."/>
            <person name="Charron P."/>
            <person name="Duensing N."/>
            <person name="Frei-dit-Frey N."/>
            <person name="Gianinazzi-Pearson V."/>
            <person name="Gilbert B."/>
            <person name="Handa Y."/>
            <person name="Hijri M."/>
            <person name="Kaul R."/>
            <person name="Kawaguchi M."/>
            <person name="Krajinski F."/>
            <person name="Lammers P."/>
            <person name="Lapierre D."/>
            <person name="Masclaux F.G."/>
            <person name="Murat C."/>
            <person name="Morin E."/>
            <person name="Ndikumana S."/>
            <person name="Pagni M."/>
            <person name="Petitpierre D."/>
            <person name="Requena N."/>
            <person name="Rosikiewicz P."/>
            <person name="Riley R."/>
            <person name="Saito K."/>
            <person name="San Clemente H."/>
            <person name="Shapiro H."/>
            <person name="van Tuinen D."/>
            <person name="Becard G."/>
            <person name="Bonfante P."/>
            <person name="Paszkowski U."/>
            <person name="Shachar-Hill Y."/>
            <person name="Young J.P."/>
            <person name="Sanders I.R."/>
            <person name="Henrissat B."/>
            <person name="Rensing S.A."/>
            <person name="Grigoriev I.V."/>
            <person name="Corradi N."/>
            <person name="Roux C."/>
            <person name="Martin F."/>
        </authorList>
    </citation>
    <scope>NUCLEOTIDE SEQUENCE</scope>
    <source>
        <strain evidence="3">DAOM 197198</strain>
    </source>
</reference>
<evidence type="ECO:0000256" key="1">
    <source>
        <dbReference type="PROSITE-ProRule" id="PRU10141"/>
    </source>
</evidence>
<dbReference type="eggNOG" id="KOG0192">
    <property type="taxonomic scope" value="Eukaryota"/>
</dbReference>
<sequence length="376" mass="43173">MTTSSDNKINDNKWDRWIENGIASDYINYHDFDEFQNIKRIGTGGFGEVYRANWESSNTVVALKSLKNDDCCMKEIANEITMMHKVNFHTNIVQFYGITKRKNNNRDSVDSDYLFVLEYADSGTLRDYLENNFNKLNWNDKLQFAIQIADAVSCIHRKNIVHRDLHSKNILVHKNIIKLADFGLSRRAEVSTSTNNIMGVLPYIDPHHFKNKTNNDNKNLPSKKSDVYSVGVLLWEISSGQKPFGSNDASFLLFDIINGKRETPISDTPVDYVNIYTSCWQDNPDDRPDMRKVLSELMLVNINEKLVKTWENTTASDNYSSNDYTSIKSLLHNSLSCLLQLGNEGITTKTTDVQSRSSKNELLRSFLKDHKESLKL</sequence>
<dbReference type="EMBL" id="AUPC02000015">
    <property type="protein sequence ID" value="POG80805.1"/>
    <property type="molecule type" value="Genomic_DNA"/>
</dbReference>
<dbReference type="InterPro" id="IPR051681">
    <property type="entry name" value="Ser/Thr_Kinases-Pseudokinases"/>
</dbReference>
<dbReference type="EMBL" id="KI274659">
    <property type="protein sequence ID" value="ESA23582.1"/>
    <property type="molecule type" value="Genomic_DNA"/>
</dbReference>
<keyword evidence="1" id="KW-0067">ATP-binding</keyword>
<dbReference type="PROSITE" id="PS00107">
    <property type="entry name" value="PROTEIN_KINASE_ATP"/>
    <property type="match status" value="1"/>
</dbReference>
<keyword evidence="4" id="KW-0808">Transferase</keyword>
<accession>U9UV53</accession>
<dbReference type="AlphaFoldDB" id="U9UV53"/>